<protein>
    <submittedName>
        <fullName evidence="1">Uncharacterized protein</fullName>
    </submittedName>
</protein>
<organism evidence="1 2">
    <name type="scientific">Cellulomonas soli</name>
    <dbReference type="NCBI Taxonomy" id="931535"/>
    <lineage>
        <taxon>Bacteria</taxon>
        <taxon>Bacillati</taxon>
        <taxon>Actinomycetota</taxon>
        <taxon>Actinomycetes</taxon>
        <taxon>Micrococcales</taxon>
        <taxon>Cellulomonadaceae</taxon>
        <taxon>Cellulomonas</taxon>
    </lineage>
</organism>
<accession>A0A512PH01</accession>
<dbReference type="AlphaFoldDB" id="A0A512PH01"/>
<name>A0A512PH01_9CELL</name>
<dbReference type="RefSeq" id="WP_146954194.1">
    <property type="nucleotide sequence ID" value="NZ_BAABBJ010000001.1"/>
</dbReference>
<comment type="caution">
    <text evidence="1">The sequence shown here is derived from an EMBL/GenBank/DDBJ whole genome shotgun (WGS) entry which is preliminary data.</text>
</comment>
<proteinExistence type="predicted"/>
<evidence type="ECO:0000313" key="2">
    <source>
        <dbReference type="Proteomes" id="UP000321798"/>
    </source>
</evidence>
<gene>
    <name evidence="1" type="ORF">CSO01_31270</name>
</gene>
<dbReference type="EMBL" id="BKAL01000013">
    <property type="protein sequence ID" value="GEP70412.1"/>
    <property type="molecule type" value="Genomic_DNA"/>
</dbReference>
<dbReference type="OrthoDB" id="4136070at2"/>
<dbReference type="Proteomes" id="UP000321798">
    <property type="component" value="Unassembled WGS sequence"/>
</dbReference>
<reference evidence="1 2" key="1">
    <citation type="submission" date="2019-07" db="EMBL/GenBank/DDBJ databases">
        <title>Whole genome shotgun sequence of Cellulomonas soli NBRC 109434.</title>
        <authorList>
            <person name="Hosoyama A."/>
            <person name="Uohara A."/>
            <person name="Ohji S."/>
            <person name="Ichikawa N."/>
        </authorList>
    </citation>
    <scope>NUCLEOTIDE SEQUENCE [LARGE SCALE GENOMIC DNA]</scope>
    <source>
        <strain evidence="1 2">NBRC 109434</strain>
    </source>
</reference>
<evidence type="ECO:0000313" key="1">
    <source>
        <dbReference type="EMBL" id="GEP70412.1"/>
    </source>
</evidence>
<keyword evidence="2" id="KW-1185">Reference proteome</keyword>
<sequence length="395" mass="43551">MSDFELTRAHPLSRLLSIAIDYQTGTATFVRDDLMVATATVALPTNRGAAVTSSTFFPKQSRIVFKASGRTLTMNLGTLSTKCDAPTVYLDQRDWIHFARWEKEPNRVTPAQRQFFGTLATAVESEQVIVPISAAHLVETSKRGGASRLDLAATMLRYSRGWQVRSVLALRRAELRALFGGEPLVVSDVVTLAPQAALDMERPAPFAPELGSEMSGLIERQVWAAVLVELLLDPVPTPNGGQDLAHQWSQSFLPLATAIPGNAKARARIRDLTRVRFISDLGHDLPAAAKEAGLTPGDFSRWLTESAERDIAATPGLSRLRETLHLRIANATEKWEANDLNDWFYLSYSGAYLDLVLGERKTINYLRRVDPLVPSGAKLHYRAEDALADLQHLLA</sequence>